<dbReference type="Proteomes" id="UP001596091">
    <property type="component" value="Unassembled WGS sequence"/>
</dbReference>
<dbReference type="RefSeq" id="WP_263342103.1">
    <property type="nucleotide sequence ID" value="NZ_JAGSYH010000009.1"/>
</dbReference>
<evidence type="ECO:0000256" key="1">
    <source>
        <dbReference type="SAM" id="SignalP"/>
    </source>
</evidence>
<organism evidence="2 3">
    <name type="scientific">Acidicapsa dinghuensis</name>
    <dbReference type="NCBI Taxonomy" id="2218256"/>
    <lineage>
        <taxon>Bacteria</taxon>
        <taxon>Pseudomonadati</taxon>
        <taxon>Acidobacteriota</taxon>
        <taxon>Terriglobia</taxon>
        <taxon>Terriglobales</taxon>
        <taxon>Acidobacteriaceae</taxon>
        <taxon>Acidicapsa</taxon>
    </lineage>
</organism>
<feature type="signal peptide" evidence="1">
    <location>
        <begin position="1"/>
        <end position="34"/>
    </location>
</feature>
<keyword evidence="1" id="KW-0732">Signal</keyword>
<gene>
    <name evidence="2" type="ORF">ACFPT7_18835</name>
</gene>
<protein>
    <submittedName>
        <fullName evidence="2">Uncharacterized protein</fullName>
    </submittedName>
</protein>
<comment type="caution">
    <text evidence="2">The sequence shown here is derived from an EMBL/GenBank/DDBJ whole genome shotgun (WGS) entry which is preliminary data.</text>
</comment>
<sequence length="177" mass="18515">MKNFHLASIVLIAAATAAVIFGSVELSMSATAVAAASAANVVAQAATAPTAPTQNWAGVWNITAPGKPGGVLNIANDAGPNGSSFSGIIVFYVMNRESGERIGIEPRTMINPHIEGNTFVFQVRRILKPHLRDEAPDQTFDPTDIADMKLTLESATKANLTCPKCGDAAPTELVKAQ</sequence>
<dbReference type="EMBL" id="JBHSPH010000009">
    <property type="protein sequence ID" value="MFC5864369.1"/>
    <property type="molecule type" value="Genomic_DNA"/>
</dbReference>
<proteinExistence type="predicted"/>
<evidence type="ECO:0000313" key="3">
    <source>
        <dbReference type="Proteomes" id="UP001596091"/>
    </source>
</evidence>
<feature type="chain" id="PRO_5046871946" evidence="1">
    <location>
        <begin position="35"/>
        <end position="177"/>
    </location>
</feature>
<keyword evidence="3" id="KW-1185">Reference proteome</keyword>
<reference evidence="3" key="1">
    <citation type="journal article" date="2019" name="Int. J. Syst. Evol. Microbiol.">
        <title>The Global Catalogue of Microorganisms (GCM) 10K type strain sequencing project: providing services to taxonomists for standard genome sequencing and annotation.</title>
        <authorList>
            <consortium name="The Broad Institute Genomics Platform"/>
            <consortium name="The Broad Institute Genome Sequencing Center for Infectious Disease"/>
            <person name="Wu L."/>
            <person name="Ma J."/>
        </authorList>
    </citation>
    <scope>NUCLEOTIDE SEQUENCE [LARGE SCALE GENOMIC DNA]</scope>
    <source>
        <strain evidence="3">JCM 4087</strain>
    </source>
</reference>
<name>A0ABW1EK56_9BACT</name>
<evidence type="ECO:0000313" key="2">
    <source>
        <dbReference type="EMBL" id="MFC5864369.1"/>
    </source>
</evidence>
<accession>A0ABW1EK56</accession>